<accession>A0A498JT64</accession>
<proteinExistence type="predicted"/>
<reference evidence="1 2" key="1">
    <citation type="submission" date="2018-10" db="EMBL/GenBank/DDBJ databases">
        <title>A high-quality apple genome assembly.</title>
        <authorList>
            <person name="Hu J."/>
        </authorList>
    </citation>
    <scope>NUCLEOTIDE SEQUENCE [LARGE SCALE GENOMIC DNA]</scope>
    <source>
        <strain evidence="2">cv. HFTH1</strain>
        <tissue evidence="1">Young leaf</tissue>
    </source>
</reference>
<organism evidence="1 2">
    <name type="scientific">Malus domestica</name>
    <name type="common">Apple</name>
    <name type="synonym">Pyrus malus</name>
    <dbReference type="NCBI Taxonomy" id="3750"/>
    <lineage>
        <taxon>Eukaryota</taxon>
        <taxon>Viridiplantae</taxon>
        <taxon>Streptophyta</taxon>
        <taxon>Embryophyta</taxon>
        <taxon>Tracheophyta</taxon>
        <taxon>Spermatophyta</taxon>
        <taxon>Magnoliopsida</taxon>
        <taxon>eudicotyledons</taxon>
        <taxon>Gunneridae</taxon>
        <taxon>Pentapetalae</taxon>
        <taxon>rosids</taxon>
        <taxon>fabids</taxon>
        <taxon>Rosales</taxon>
        <taxon>Rosaceae</taxon>
        <taxon>Amygdaloideae</taxon>
        <taxon>Maleae</taxon>
        <taxon>Malus</taxon>
    </lineage>
</organism>
<name>A0A498JT64_MALDO</name>
<dbReference type="AlphaFoldDB" id="A0A498JT64"/>
<dbReference type="Proteomes" id="UP000290289">
    <property type="component" value="Chromosome 6"/>
</dbReference>
<protein>
    <submittedName>
        <fullName evidence="1">Uncharacterized protein</fullName>
    </submittedName>
</protein>
<evidence type="ECO:0000313" key="1">
    <source>
        <dbReference type="EMBL" id="RXH97014.1"/>
    </source>
</evidence>
<comment type="caution">
    <text evidence="1">The sequence shown here is derived from an EMBL/GenBank/DDBJ whole genome shotgun (WGS) entry which is preliminary data.</text>
</comment>
<keyword evidence="2" id="KW-1185">Reference proteome</keyword>
<gene>
    <name evidence="1" type="ORF">DVH24_035682</name>
</gene>
<evidence type="ECO:0000313" key="2">
    <source>
        <dbReference type="Proteomes" id="UP000290289"/>
    </source>
</evidence>
<dbReference type="EMBL" id="RDQH01000332">
    <property type="protein sequence ID" value="RXH97014.1"/>
    <property type="molecule type" value="Genomic_DNA"/>
</dbReference>
<sequence length="140" mass="15548">MVSQPPSSGQFYGSSSSTISRPFTRENKVYFLQSNSSYGRYMFQKHGIPEWFVELKKKLHAKERAVNGASGSRAFIAAAALGNKKIMPTQGDPSQTLLTKTNPSESSSNIASDIEYHTNWILDSGAIDHMTFNKNLFTCM</sequence>